<feature type="domain" description="Zn(2)-C6 fungal-type" evidence="8">
    <location>
        <begin position="70"/>
        <end position="99"/>
    </location>
</feature>
<dbReference type="PANTHER" id="PTHR47660">
    <property type="entry name" value="TRANSCRIPTION FACTOR WITH C2H2 AND ZN(2)-CYS(6) DNA BINDING DOMAIN (EUROFUNG)-RELATED-RELATED"/>
    <property type="match status" value="1"/>
</dbReference>
<dbReference type="Pfam" id="PF00172">
    <property type="entry name" value="Zn_clus"/>
    <property type="match status" value="1"/>
</dbReference>
<reference evidence="11" key="1">
    <citation type="submission" date="2015-09" db="EMBL/GenBank/DDBJ databases">
        <authorList>
            <person name="Fill T.P."/>
            <person name="Baretta J.F."/>
            <person name="de Almeida L.G."/>
            <person name="Rocha M."/>
            <person name="de Souza D.H."/>
            <person name="Malavazi I."/>
            <person name="Cerdeira L.T."/>
            <person name="Hong H."/>
            <person name="Samborskyy M."/>
            <person name="de Vasconcelos A.T."/>
            <person name="Leadlay P."/>
            <person name="Rodrigues-Filho E."/>
        </authorList>
    </citation>
    <scope>NUCLEOTIDE SEQUENCE [LARGE SCALE GENOMIC DNA]</scope>
    <source>
        <strain evidence="11">LaBioMMi 136</strain>
    </source>
</reference>
<keyword evidence="4" id="KW-0238">DNA-binding</keyword>
<gene>
    <name evidence="10" type="ORF">PEBR_35283</name>
</gene>
<dbReference type="PROSITE" id="PS00028">
    <property type="entry name" value="ZINC_FINGER_C2H2_1"/>
    <property type="match status" value="1"/>
</dbReference>
<comment type="caution">
    <text evidence="10">The sequence shown here is derived from an EMBL/GenBank/DDBJ whole genome shotgun (WGS) entry which is preliminary data.</text>
</comment>
<dbReference type="CDD" id="cd00067">
    <property type="entry name" value="GAL4"/>
    <property type="match status" value="1"/>
</dbReference>
<name>A0A1S9RD33_PENBI</name>
<dbReference type="PROSITE" id="PS50157">
    <property type="entry name" value="ZINC_FINGER_C2H2_2"/>
    <property type="match status" value="1"/>
</dbReference>
<evidence type="ECO:0000313" key="10">
    <source>
        <dbReference type="EMBL" id="OOQ83281.1"/>
    </source>
</evidence>
<dbReference type="InterPro" id="IPR036864">
    <property type="entry name" value="Zn2-C6_fun-type_DNA-bd_sf"/>
</dbReference>
<dbReference type="Gene3D" id="3.30.160.60">
    <property type="entry name" value="Classic Zinc Finger"/>
    <property type="match status" value="1"/>
</dbReference>
<dbReference type="InterPro" id="IPR036236">
    <property type="entry name" value="Znf_C2H2_sf"/>
</dbReference>
<dbReference type="SMART" id="SM00355">
    <property type="entry name" value="ZnF_C2H2"/>
    <property type="match status" value="2"/>
</dbReference>
<sequence>MSSKVFPCRFPQCNAGYQRKEHRHRHEIHHYRGQVFECTTCDQTFARRDTLRRHMRMIHDVEQPLRVKLACTTCRNQKARCQGGPPCANCLRRGLQCSQAQPESESRKPVSRSRILPATLPIAHLSPTNLRPSRSRDESHYINLYFQRFHLDWPLLHQCTFKGLNETPLLVQSMVVIGMWLSNEDDARPKAIALHDVLRSAVLTQTDVWDASKNEDMCNSFSWPIPTYQAILLHIIFAILYKDNGPLCLDLRPSLSPADAELLGRLVFSCKKLGILYYPNMLAQYCESDLPAYVWVSIEEVKRFNIALYKVCTRCGGKKYSTDPLTTTATLSTELRVQELQFPLPRNTPLWNATTKSEWVSAAAEHGYRVTLEDTLELEWISQSAHVLEALEIG</sequence>
<evidence type="ECO:0000256" key="2">
    <source>
        <dbReference type="ARBA" id="ARBA00022833"/>
    </source>
</evidence>
<dbReference type="GO" id="GO:0000981">
    <property type="term" value="F:DNA-binding transcription factor activity, RNA polymerase II-specific"/>
    <property type="evidence" value="ECO:0007669"/>
    <property type="project" value="InterPro"/>
</dbReference>
<evidence type="ECO:0000256" key="1">
    <source>
        <dbReference type="ARBA" id="ARBA00022723"/>
    </source>
</evidence>
<dbReference type="SUPFAM" id="SSF57667">
    <property type="entry name" value="beta-beta-alpha zinc fingers"/>
    <property type="match status" value="1"/>
</dbReference>
<keyword evidence="2" id="KW-0862">Zinc</keyword>
<keyword evidence="1" id="KW-0479">Metal-binding</keyword>
<evidence type="ECO:0000259" key="8">
    <source>
        <dbReference type="PROSITE" id="PS50048"/>
    </source>
</evidence>
<feature type="domain" description="C2H2-type" evidence="9">
    <location>
        <begin position="36"/>
        <end position="64"/>
    </location>
</feature>
<keyword evidence="7" id="KW-0863">Zinc-finger</keyword>
<dbReference type="InterPro" id="IPR001138">
    <property type="entry name" value="Zn2Cys6_DnaBD"/>
</dbReference>
<dbReference type="AlphaFoldDB" id="A0A1S9RD33"/>
<keyword evidence="5" id="KW-0804">Transcription</keyword>
<evidence type="ECO:0000256" key="4">
    <source>
        <dbReference type="ARBA" id="ARBA00023125"/>
    </source>
</evidence>
<dbReference type="GO" id="GO:0003677">
    <property type="term" value="F:DNA binding"/>
    <property type="evidence" value="ECO:0007669"/>
    <property type="project" value="UniProtKB-KW"/>
</dbReference>
<protein>
    <submittedName>
        <fullName evidence="10">C2H2 type zinc finger domain protein</fullName>
    </submittedName>
</protein>
<dbReference type="Pfam" id="PF04082">
    <property type="entry name" value="Fungal_trans"/>
    <property type="match status" value="1"/>
</dbReference>
<accession>A0A1S9RD33</accession>
<evidence type="ECO:0000313" key="11">
    <source>
        <dbReference type="Proteomes" id="UP000190744"/>
    </source>
</evidence>
<keyword evidence="3" id="KW-0805">Transcription regulation</keyword>
<dbReference type="SUPFAM" id="SSF57701">
    <property type="entry name" value="Zn2/Cys6 DNA-binding domain"/>
    <property type="match status" value="1"/>
</dbReference>
<keyword evidence="6" id="KW-0539">Nucleus</keyword>
<dbReference type="Proteomes" id="UP000190744">
    <property type="component" value="Unassembled WGS sequence"/>
</dbReference>
<dbReference type="InterPro" id="IPR007219">
    <property type="entry name" value="XnlR_reg_dom"/>
</dbReference>
<dbReference type="InterPro" id="IPR013087">
    <property type="entry name" value="Znf_C2H2_type"/>
</dbReference>
<evidence type="ECO:0000256" key="7">
    <source>
        <dbReference type="PROSITE-ProRule" id="PRU00042"/>
    </source>
</evidence>
<dbReference type="SMART" id="SM00066">
    <property type="entry name" value="GAL4"/>
    <property type="match status" value="1"/>
</dbReference>
<proteinExistence type="predicted"/>
<dbReference type="PROSITE" id="PS00463">
    <property type="entry name" value="ZN2_CY6_FUNGAL_1"/>
    <property type="match status" value="1"/>
</dbReference>
<evidence type="ECO:0000256" key="5">
    <source>
        <dbReference type="ARBA" id="ARBA00023163"/>
    </source>
</evidence>
<dbReference type="GO" id="GO:0008270">
    <property type="term" value="F:zinc ion binding"/>
    <property type="evidence" value="ECO:0007669"/>
    <property type="project" value="UniProtKB-KW"/>
</dbReference>
<dbReference type="Pfam" id="PF00096">
    <property type="entry name" value="zf-C2H2"/>
    <property type="match status" value="1"/>
</dbReference>
<dbReference type="EMBL" id="LJBN01000200">
    <property type="protein sequence ID" value="OOQ83281.1"/>
    <property type="molecule type" value="Genomic_DNA"/>
</dbReference>
<evidence type="ECO:0000259" key="9">
    <source>
        <dbReference type="PROSITE" id="PS50157"/>
    </source>
</evidence>
<organism evidence="10 11">
    <name type="scientific">Penicillium brasilianum</name>
    <dbReference type="NCBI Taxonomy" id="104259"/>
    <lineage>
        <taxon>Eukaryota</taxon>
        <taxon>Fungi</taxon>
        <taxon>Dikarya</taxon>
        <taxon>Ascomycota</taxon>
        <taxon>Pezizomycotina</taxon>
        <taxon>Eurotiomycetes</taxon>
        <taxon>Eurotiomycetidae</taxon>
        <taxon>Eurotiales</taxon>
        <taxon>Aspergillaceae</taxon>
        <taxon>Penicillium</taxon>
    </lineage>
</organism>
<evidence type="ECO:0000256" key="6">
    <source>
        <dbReference type="ARBA" id="ARBA00023242"/>
    </source>
</evidence>
<dbReference type="GO" id="GO:0006351">
    <property type="term" value="P:DNA-templated transcription"/>
    <property type="evidence" value="ECO:0007669"/>
    <property type="project" value="InterPro"/>
</dbReference>
<evidence type="ECO:0000256" key="3">
    <source>
        <dbReference type="ARBA" id="ARBA00023015"/>
    </source>
</evidence>
<dbReference type="PROSITE" id="PS50048">
    <property type="entry name" value="ZN2_CY6_FUNGAL_2"/>
    <property type="match status" value="1"/>
</dbReference>
<dbReference type="Gene3D" id="4.10.240.10">
    <property type="entry name" value="Zn(2)-C6 fungal-type DNA-binding domain"/>
    <property type="match status" value="1"/>
</dbReference>